<dbReference type="RefSeq" id="WP_283343087.1">
    <property type="nucleotide sequence ID" value="NZ_JASHIF010000002.1"/>
</dbReference>
<keyword evidence="2" id="KW-1185">Reference proteome</keyword>
<organism evidence="1 2">
    <name type="scientific">Flectobacillus roseus</name>
    <dbReference type="NCBI Taxonomy" id="502259"/>
    <lineage>
        <taxon>Bacteria</taxon>
        <taxon>Pseudomonadati</taxon>
        <taxon>Bacteroidota</taxon>
        <taxon>Cytophagia</taxon>
        <taxon>Cytophagales</taxon>
        <taxon>Flectobacillaceae</taxon>
        <taxon>Flectobacillus</taxon>
    </lineage>
</organism>
<evidence type="ECO:0000313" key="2">
    <source>
        <dbReference type="Proteomes" id="UP001236507"/>
    </source>
</evidence>
<gene>
    <name evidence="1" type="ORF">QM524_01010</name>
</gene>
<reference evidence="1 2" key="1">
    <citation type="submission" date="2023-05" db="EMBL/GenBank/DDBJ databases">
        <title>Novel species of genus Flectobacillus isolated from stream in China.</title>
        <authorList>
            <person name="Lu H."/>
        </authorList>
    </citation>
    <scope>NUCLEOTIDE SEQUENCE [LARGE SCALE GENOMIC DNA]</scope>
    <source>
        <strain evidence="1 2">KCTC 42575</strain>
    </source>
</reference>
<protein>
    <recommendedName>
        <fullName evidence="3">HNH endonuclease</fullName>
    </recommendedName>
</protein>
<accession>A0ABT6Y2J4</accession>
<evidence type="ECO:0008006" key="3">
    <source>
        <dbReference type="Google" id="ProtNLM"/>
    </source>
</evidence>
<dbReference type="Proteomes" id="UP001236507">
    <property type="component" value="Unassembled WGS sequence"/>
</dbReference>
<dbReference type="EMBL" id="JASHIF010000002">
    <property type="protein sequence ID" value="MDI9857774.1"/>
    <property type="molecule type" value="Genomic_DNA"/>
</dbReference>
<name>A0ABT6Y2J4_9BACT</name>
<comment type="caution">
    <text evidence="1">The sequence shown here is derived from an EMBL/GenBank/DDBJ whole genome shotgun (WGS) entry which is preliminary data.</text>
</comment>
<sequence>MLRTYRPINHSIFTLHQYVEHLVCQVWCNASNASNCANLLDADFELIYNAYPWLKTDVDAIYEKCKTLTDIERADIREAFYVNNRIAELCDGILSPIGLDALPIVVREDMKPLLVKFYDYLIDRSEVPGDKLDYYNALLTENPTFQFCPCCGLSPIESAESHYREDNDHYFNKAHFPFASVNFSNLVPLCSKCNKKCKGSKNPADARRVSFYPFDTTHTTIEVSINIVDNPDLDYRALKENEIEIAFSNDANKTSTWDWLFNIKERYNEATRGFAKTELRTLANRLFRNNKRKIGLTYEQILEDTIEDYEIEIFEDRKFLKRPFLQTIKTKPEWMGVYD</sequence>
<evidence type="ECO:0000313" key="1">
    <source>
        <dbReference type="EMBL" id="MDI9857774.1"/>
    </source>
</evidence>
<proteinExistence type="predicted"/>